<keyword evidence="6" id="KW-0175">Coiled coil</keyword>
<dbReference type="SUPFAM" id="SSF55874">
    <property type="entry name" value="ATPase domain of HSP90 chaperone/DNA topoisomerase II/histidine kinase"/>
    <property type="match status" value="1"/>
</dbReference>
<dbReference type="GO" id="GO:0005886">
    <property type="term" value="C:plasma membrane"/>
    <property type="evidence" value="ECO:0007669"/>
    <property type="project" value="TreeGrafter"/>
</dbReference>
<dbReference type="Proteomes" id="UP001305652">
    <property type="component" value="Chromosome"/>
</dbReference>
<evidence type="ECO:0000259" key="7">
    <source>
        <dbReference type="PROSITE" id="PS50109"/>
    </source>
</evidence>
<dbReference type="PROSITE" id="PS50110">
    <property type="entry name" value="RESPONSE_REGULATORY"/>
    <property type="match status" value="1"/>
</dbReference>
<dbReference type="EC" id="2.7.13.3" evidence="2"/>
<dbReference type="Gene3D" id="3.30.565.10">
    <property type="entry name" value="Histidine kinase-like ATPase, C-terminal domain"/>
    <property type="match status" value="1"/>
</dbReference>
<feature type="domain" description="Histidine kinase" evidence="7">
    <location>
        <begin position="323"/>
        <end position="421"/>
    </location>
</feature>
<dbReference type="SMART" id="SM00387">
    <property type="entry name" value="HATPase_c"/>
    <property type="match status" value="1"/>
</dbReference>
<dbReference type="AlphaFoldDB" id="A0AAX4FVE2"/>
<evidence type="ECO:0000256" key="6">
    <source>
        <dbReference type="SAM" id="Coils"/>
    </source>
</evidence>
<accession>A0AAX4FVE2</accession>
<dbReference type="InterPro" id="IPR003594">
    <property type="entry name" value="HATPase_dom"/>
</dbReference>
<dbReference type="Pfam" id="PF00072">
    <property type="entry name" value="Response_reg"/>
    <property type="match status" value="1"/>
</dbReference>
<evidence type="ECO:0000313" key="9">
    <source>
        <dbReference type="EMBL" id="WOX57906.1"/>
    </source>
</evidence>
<feature type="modified residue" description="4-aspartylphosphate" evidence="5">
    <location>
        <position position="51"/>
    </location>
</feature>
<keyword evidence="5" id="KW-0597">Phosphoprotein</keyword>
<dbReference type="InterPro" id="IPR004358">
    <property type="entry name" value="Sig_transdc_His_kin-like_C"/>
</dbReference>
<dbReference type="PROSITE" id="PS50109">
    <property type="entry name" value="HIS_KIN"/>
    <property type="match status" value="1"/>
</dbReference>
<evidence type="ECO:0000256" key="3">
    <source>
        <dbReference type="ARBA" id="ARBA00022679"/>
    </source>
</evidence>
<evidence type="ECO:0000256" key="5">
    <source>
        <dbReference type="PROSITE-ProRule" id="PRU00169"/>
    </source>
</evidence>
<dbReference type="RefSeq" id="WP_318621673.1">
    <property type="nucleotide sequence ID" value="NZ_CP137642.1"/>
</dbReference>
<dbReference type="PANTHER" id="PTHR43047">
    <property type="entry name" value="TWO-COMPONENT HISTIDINE PROTEIN KINASE"/>
    <property type="match status" value="1"/>
</dbReference>
<keyword evidence="3" id="KW-0808">Transferase</keyword>
<reference evidence="9 10" key="1">
    <citation type="submission" date="2023-10" db="EMBL/GenBank/DDBJ databases">
        <title>The complete genome sequence of Methanoculleus receptaculi DSM 18860.</title>
        <authorList>
            <person name="Lai S.-J."/>
            <person name="You Y.-T."/>
            <person name="Chen S.-C."/>
        </authorList>
    </citation>
    <scope>NUCLEOTIDE SEQUENCE [LARGE SCALE GENOMIC DNA]</scope>
    <source>
        <strain evidence="9 10">DSM 18860</strain>
    </source>
</reference>
<dbReference type="KEGG" id="mrc:R6Y96_01220"/>
<dbReference type="InterPro" id="IPR011006">
    <property type="entry name" value="CheY-like_superfamily"/>
</dbReference>
<keyword evidence="4" id="KW-0418">Kinase</keyword>
<dbReference type="PANTHER" id="PTHR43047:SF72">
    <property type="entry name" value="OSMOSENSING HISTIDINE PROTEIN KINASE SLN1"/>
    <property type="match status" value="1"/>
</dbReference>
<organism evidence="9 10">
    <name type="scientific">Methanoculleus receptaculi</name>
    <dbReference type="NCBI Taxonomy" id="394967"/>
    <lineage>
        <taxon>Archaea</taxon>
        <taxon>Methanobacteriati</taxon>
        <taxon>Methanobacteriota</taxon>
        <taxon>Stenosarchaea group</taxon>
        <taxon>Methanomicrobia</taxon>
        <taxon>Methanomicrobiales</taxon>
        <taxon>Methanomicrobiaceae</taxon>
        <taxon>Methanoculleus</taxon>
    </lineage>
</organism>
<proteinExistence type="predicted"/>
<protein>
    <recommendedName>
        <fullName evidence="2">histidine kinase</fullName>
        <ecNumber evidence="2">2.7.13.3</ecNumber>
    </recommendedName>
</protein>
<feature type="domain" description="Response regulatory" evidence="8">
    <location>
        <begin position="2"/>
        <end position="116"/>
    </location>
</feature>
<sequence>MNVLVVEDSRTQAEFIRQILETAGYNVILAGNGAEAIKQVETARPDIVLTDILMPGIDGYELCRRIKQQNPDLPVIMVTVLFDPADVLKGLAAGADSFIVKPPNPEHVCSQIEAVMRGREMVGATEDAEELEIPFNGSTYTIKAGKLQIVNTLLSTYTIAVAKNAELHKVQSQLRSLNSQLRRALDEISLSNENLAEENLTRRRAEKALAEASRKLQLMASITRHDLLNQLSVLWGHLDLALALHDTDQVNAWRHVENAVEMVKRINNTLQFTADYQGIGTSSPAWQEIRSLVEAAAGCVSLGTVSLENNIPPGVEVFADPLIERVFTNLIDNALRHGERVTRISFGLKRGGDSCVIFCEDDGVGVPVDEKEKIFSYAYGKNTGLGLFLAREILSITGITIRETGNPGEGARFEMICPPDMIRAPVSQTG</sequence>
<dbReference type="SMART" id="SM00448">
    <property type="entry name" value="REC"/>
    <property type="match status" value="1"/>
</dbReference>
<dbReference type="EMBL" id="CP137642">
    <property type="protein sequence ID" value="WOX57906.1"/>
    <property type="molecule type" value="Genomic_DNA"/>
</dbReference>
<dbReference type="GO" id="GO:0000155">
    <property type="term" value="F:phosphorelay sensor kinase activity"/>
    <property type="evidence" value="ECO:0007669"/>
    <property type="project" value="TreeGrafter"/>
</dbReference>
<comment type="catalytic activity">
    <reaction evidence="1">
        <text>ATP + protein L-histidine = ADP + protein N-phospho-L-histidine.</text>
        <dbReference type="EC" id="2.7.13.3"/>
    </reaction>
</comment>
<evidence type="ECO:0000313" key="10">
    <source>
        <dbReference type="Proteomes" id="UP001305652"/>
    </source>
</evidence>
<evidence type="ECO:0000256" key="2">
    <source>
        <dbReference type="ARBA" id="ARBA00012438"/>
    </source>
</evidence>
<keyword evidence="10" id="KW-1185">Reference proteome</keyword>
<name>A0AAX4FVE2_9EURY</name>
<dbReference type="InterPro" id="IPR001789">
    <property type="entry name" value="Sig_transdc_resp-reg_receiver"/>
</dbReference>
<dbReference type="InterPro" id="IPR005467">
    <property type="entry name" value="His_kinase_dom"/>
</dbReference>
<dbReference type="CDD" id="cd00075">
    <property type="entry name" value="HATPase"/>
    <property type="match status" value="1"/>
</dbReference>
<evidence type="ECO:0000256" key="4">
    <source>
        <dbReference type="ARBA" id="ARBA00022777"/>
    </source>
</evidence>
<dbReference type="Pfam" id="PF02518">
    <property type="entry name" value="HATPase_c"/>
    <property type="match status" value="1"/>
</dbReference>
<dbReference type="Gene3D" id="3.40.50.2300">
    <property type="match status" value="1"/>
</dbReference>
<feature type="coiled-coil region" evidence="6">
    <location>
        <begin position="160"/>
        <end position="215"/>
    </location>
</feature>
<evidence type="ECO:0000256" key="1">
    <source>
        <dbReference type="ARBA" id="ARBA00000085"/>
    </source>
</evidence>
<dbReference type="InterPro" id="IPR036890">
    <property type="entry name" value="HATPase_C_sf"/>
</dbReference>
<gene>
    <name evidence="9" type="ORF">R6Y96_01220</name>
</gene>
<evidence type="ECO:0000259" key="8">
    <source>
        <dbReference type="PROSITE" id="PS50110"/>
    </source>
</evidence>
<dbReference type="PRINTS" id="PR00344">
    <property type="entry name" value="BCTRLSENSOR"/>
</dbReference>
<dbReference type="GeneID" id="85731735"/>
<dbReference type="GO" id="GO:0009927">
    <property type="term" value="F:histidine phosphotransfer kinase activity"/>
    <property type="evidence" value="ECO:0007669"/>
    <property type="project" value="TreeGrafter"/>
</dbReference>
<dbReference type="SUPFAM" id="SSF52172">
    <property type="entry name" value="CheY-like"/>
    <property type="match status" value="1"/>
</dbReference>